<evidence type="ECO:0000256" key="3">
    <source>
        <dbReference type="ARBA" id="ARBA00022989"/>
    </source>
</evidence>
<dbReference type="PANTHER" id="PTHR30386:SF26">
    <property type="entry name" value="TRANSPORT PROTEIN COMB"/>
    <property type="match status" value="1"/>
</dbReference>
<comment type="caution">
    <text evidence="7">The sequence shown here is derived from an EMBL/GenBank/DDBJ whole genome shotgun (WGS) entry which is preliminary data.</text>
</comment>
<dbReference type="RefSeq" id="WP_123847148.1">
    <property type="nucleotide sequence ID" value="NZ_RPDH01000002.1"/>
</dbReference>
<accession>A0A3N4PKS7</accession>
<dbReference type="EMBL" id="RPDH01000002">
    <property type="protein sequence ID" value="RPE08148.1"/>
    <property type="molecule type" value="Genomic_DNA"/>
</dbReference>
<dbReference type="Gene3D" id="2.40.30.170">
    <property type="match status" value="1"/>
</dbReference>
<evidence type="ECO:0000259" key="6">
    <source>
        <dbReference type="Pfam" id="PF26002"/>
    </source>
</evidence>
<proteinExistence type="predicted"/>
<dbReference type="OrthoDB" id="7057889at2"/>
<dbReference type="InterPro" id="IPR050739">
    <property type="entry name" value="MFP"/>
</dbReference>
<dbReference type="Pfam" id="PF26002">
    <property type="entry name" value="Beta-barrel_AprE"/>
    <property type="match status" value="1"/>
</dbReference>
<dbReference type="GO" id="GO:0016020">
    <property type="term" value="C:membrane"/>
    <property type="evidence" value="ECO:0007669"/>
    <property type="project" value="UniProtKB-SubCell"/>
</dbReference>
<evidence type="ECO:0000256" key="5">
    <source>
        <dbReference type="SAM" id="Phobius"/>
    </source>
</evidence>
<protein>
    <submittedName>
        <fullName evidence="7">HlyD family efflux transporter periplasmic adaptor subunit</fullName>
    </submittedName>
</protein>
<evidence type="ECO:0000313" key="8">
    <source>
        <dbReference type="Proteomes" id="UP000278351"/>
    </source>
</evidence>
<evidence type="ECO:0000256" key="1">
    <source>
        <dbReference type="ARBA" id="ARBA00004167"/>
    </source>
</evidence>
<evidence type="ECO:0000313" key="7">
    <source>
        <dbReference type="EMBL" id="RPE08148.1"/>
    </source>
</evidence>
<dbReference type="PRINTS" id="PR01490">
    <property type="entry name" value="RTXTOXIND"/>
</dbReference>
<dbReference type="Proteomes" id="UP000278351">
    <property type="component" value="Unassembled WGS sequence"/>
</dbReference>
<dbReference type="PANTHER" id="PTHR30386">
    <property type="entry name" value="MEMBRANE FUSION SUBUNIT OF EMRAB-TOLC MULTIDRUG EFFLUX PUMP"/>
    <property type="match status" value="1"/>
</dbReference>
<name>A0A3N4PKS7_9BACT</name>
<comment type="subcellular location">
    <subcellularLocation>
        <location evidence="1">Membrane</location>
        <topology evidence="1">Single-pass membrane protein</topology>
    </subcellularLocation>
</comment>
<dbReference type="AlphaFoldDB" id="A0A3N4PKS7"/>
<feature type="transmembrane region" description="Helical" evidence="5">
    <location>
        <begin position="44"/>
        <end position="63"/>
    </location>
</feature>
<feature type="domain" description="AprE-like beta-barrel" evidence="6">
    <location>
        <begin position="342"/>
        <end position="424"/>
    </location>
</feature>
<keyword evidence="3 5" id="KW-1133">Transmembrane helix</keyword>
<sequence length="446" mass="50567">MDPHNKTLLSAQDLESATQKGNFEDRSEITQEIISREPGFIEKWALMAFLGILVILLSGIWFVQYPDIVQGSAVLTGDNAPKEIVAKQSGKLIALFAKNNQAVQQGEIIGWLESTAAPAEVISLSGTIAQTIEALEQNRPGSIPALFKQRFHNLGEVQAAYQTFITALQQYNDYLVNGFYDRKKNMLHDDIASLQDATKKIAEQKGLTLQENEIAKKTFEMNERLYKDKVISTEEYRQAQSKLLNSQMVLPQADVNIIGKQSQIRDKQKEIDQLDHDMLQQQQIFWQALQTLKSGVDEWMRTYTLRAPIDGQVVFVLPLQPNRYVEQGKLLAYVNPQGSQYYVEVKMSQKNFGKVDTGMKVQLRFDAYPYEEAGFVSGRLNYISDVAVDSFFIGTVRLDQGLLTSQQRNLPFKNGLKGQALIITKDMRLMQRLYHNIVRSTSLGKK</sequence>
<keyword evidence="4 5" id="KW-0472">Membrane</keyword>
<keyword evidence="2 5" id="KW-0812">Transmembrane</keyword>
<keyword evidence="8" id="KW-1185">Reference proteome</keyword>
<evidence type="ECO:0000256" key="2">
    <source>
        <dbReference type="ARBA" id="ARBA00022692"/>
    </source>
</evidence>
<evidence type="ECO:0000256" key="4">
    <source>
        <dbReference type="ARBA" id="ARBA00023136"/>
    </source>
</evidence>
<gene>
    <name evidence="7" type="ORF">EGT74_13855</name>
</gene>
<organism evidence="7 8">
    <name type="scientific">Chitinophaga lutea</name>
    <dbReference type="NCBI Taxonomy" id="2488634"/>
    <lineage>
        <taxon>Bacteria</taxon>
        <taxon>Pseudomonadati</taxon>
        <taxon>Bacteroidota</taxon>
        <taxon>Chitinophagia</taxon>
        <taxon>Chitinophagales</taxon>
        <taxon>Chitinophagaceae</taxon>
        <taxon>Chitinophaga</taxon>
    </lineage>
</organism>
<reference evidence="7 8" key="1">
    <citation type="submission" date="2018-11" db="EMBL/GenBank/DDBJ databases">
        <title>Chitinophaga lutea sp.nov., isolate from arsenic contaminated soil.</title>
        <authorList>
            <person name="Zong Y."/>
        </authorList>
    </citation>
    <scope>NUCLEOTIDE SEQUENCE [LARGE SCALE GENOMIC DNA]</scope>
    <source>
        <strain evidence="7 8">ZY74</strain>
    </source>
</reference>
<dbReference type="InterPro" id="IPR058982">
    <property type="entry name" value="Beta-barrel_AprE"/>
</dbReference>